<reference evidence="1" key="1">
    <citation type="submission" date="2021-01" db="EMBL/GenBank/DDBJ databases">
        <title>Phytophthora aleatoria, a newly-described species from Pinus radiata is distinct from Phytophthora cactorum isolates based on comparative genomics.</title>
        <authorList>
            <person name="Mcdougal R."/>
            <person name="Panda P."/>
            <person name="Williams N."/>
            <person name="Studholme D.J."/>
        </authorList>
    </citation>
    <scope>NUCLEOTIDE SEQUENCE</scope>
    <source>
        <strain evidence="1">NZFS 4037</strain>
    </source>
</reference>
<gene>
    <name evidence="1" type="ORF">JG688_00014017</name>
</gene>
<evidence type="ECO:0000313" key="1">
    <source>
        <dbReference type="EMBL" id="KAG6950761.1"/>
    </source>
</evidence>
<dbReference type="EMBL" id="JAENGY010001265">
    <property type="protein sequence ID" value="KAG6950761.1"/>
    <property type="molecule type" value="Genomic_DNA"/>
</dbReference>
<protein>
    <submittedName>
        <fullName evidence="1">Uncharacterized protein</fullName>
    </submittedName>
</protein>
<dbReference type="Proteomes" id="UP000709295">
    <property type="component" value="Unassembled WGS sequence"/>
</dbReference>
<sequence>MSWSQRLLEHGYHDVFVVEINSSRLWSLFASRSWSTTKELQLICRHTCTQTRSWYCAKFPRKASSTRLLCQHTARLSNMKLNVNHRVKKQATKILPTDYDIGDTSVYCKAKAKLHKLLTHPYTPLHSPKILVGPRSRYVLRSTI</sequence>
<evidence type="ECO:0000313" key="2">
    <source>
        <dbReference type="Proteomes" id="UP000709295"/>
    </source>
</evidence>
<comment type="caution">
    <text evidence="1">The sequence shown here is derived from an EMBL/GenBank/DDBJ whole genome shotgun (WGS) entry which is preliminary data.</text>
</comment>
<accession>A0A8J5ILI7</accession>
<name>A0A8J5ILI7_9STRA</name>
<keyword evidence="2" id="KW-1185">Reference proteome</keyword>
<organism evidence="1 2">
    <name type="scientific">Phytophthora aleatoria</name>
    <dbReference type="NCBI Taxonomy" id="2496075"/>
    <lineage>
        <taxon>Eukaryota</taxon>
        <taxon>Sar</taxon>
        <taxon>Stramenopiles</taxon>
        <taxon>Oomycota</taxon>
        <taxon>Peronosporomycetes</taxon>
        <taxon>Peronosporales</taxon>
        <taxon>Peronosporaceae</taxon>
        <taxon>Phytophthora</taxon>
    </lineage>
</organism>
<proteinExistence type="predicted"/>
<dbReference type="AlphaFoldDB" id="A0A8J5ILI7"/>